<dbReference type="EMBL" id="BMMF01000003">
    <property type="protein sequence ID" value="GGK27708.1"/>
    <property type="molecule type" value="Genomic_DNA"/>
</dbReference>
<proteinExistence type="predicted"/>
<dbReference type="NCBIfam" id="NF040700">
    <property type="entry name" value="VPA1262_N_dom"/>
    <property type="match status" value="1"/>
</dbReference>
<evidence type="ECO:0000313" key="2">
    <source>
        <dbReference type="Proteomes" id="UP000600449"/>
    </source>
</evidence>
<protein>
    <submittedName>
        <fullName evidence="1">Uncharacterized protein</fullName>
    </submittedName>
</protein>
<dbReference type="AlphaFoldDB" id="A0A917Q5U5"/>
<dbReference type="Proteomes" id="UP000600449">
    <property type="component" value="Unassembled WGS sequence"/>
</dbReference>
<reference evidence="1 2" key="1">
    <citation type="journal article" date="2014" name="Int. J. Syst. Evol. Microbiol.">
        <title>Complete genome sequence of Corynebacterium casei LMG S-19264T (=DSM 44701T), isolated from a smear-ripened cheese.</title>
        <authorList>
            <consortium name="US DOE Joint Genome Institute (JGI-PGF)"/>
            <person name="Walter F."/>
            <person name="Albersmeier A."/>
            <person name="Kalinowski J."/>
            <person name="Ruckert C."/>
        </authorList>
    </citation>
    <scope>NUCLEOTIDE SEQUENCE [LARGE SCALE GENOMIC DNA]</scope>
    <source>
        <strain evidence="1 2">CGMCC 1.9161</strain>
    </source>
</reference>
<gene>
    <name evidence="1" type="ORF">GCM10011322_12820</name>
</gene>
<keyword evidence="2" id="KW-1185">Reference proteome</keyword>
<name>A0A917Q5U5_9HYPH</name>
<accession>A0A917Q5U5</accession>
<dbReference type="SUPFAM" id="SSF56024">
    <property type="entry name" value="Phospholipase D/nuclease"/>
    <property type="match status" value="1"/>
</dbReference>
<dbReference type="RefSeq" id="WP_188910808.1">
    <property type="nucleotide sequence ID" value="NZ_BMMF01000003.1"/>
</dbReference>
<evidence type="ECO:0000313" key="1">
    <source>
        <dbReference type="EMBL" id="GGK27708.1"/>
    </source>
</evidence>
<sequence>MGEIQTIDIEGYHSAIVRLATIRDRSSNGYPYLLFASVELVTESRPRPDSTPLRKNDVPHVFRARDANLDLAFRRVAMDAANAVDWYRALKHKATLPIPQHEADKGRHDGTALQTFLMSDEPKWPSLSTPLADPSLFGSAEDLYPTPFLGSGARPSRVHRQLADLSPLLDRVIADAEARSWLRRRIHFDIGEHDELVGGAVLIVPDPDIRAVRTFMARDADGREHLVGEVLPRRGRSLLGLTLTLFEERFGAMHLFKSFPVSENLMIVSAMGQLEHTGHALSHAERGLVDQQKALPYLRSIGLNMNMVNRRVRINTRDGRRKNAPSVTHDIDEVTLASNGVIRLEGESVTDRDPTTRFYHASAKRRRQRLAKQQGLQWFDNREAAVRFIREQIGRAQTDVFIVDPYADGKDLFDFGHFISRREIQLRLLTSRLAFKNDEKMRASLRNALQSFAERGVPPPKIRILRGGKSPPLHDRFLVIGGDVWLSGNSLNNIGERASVILKLPDPSSALERLERLFDQAQPAPIEDAKK</sequence>
<organism evidence="1 2">
    <name type="scientific">Salinarimonas ramus</name>
    <dbReference type="NCBI Taxonomy" id="690164"/>
    <lineage>
        <taxon>Bacteria</taxon>
        <taxon>Pseudomonadati</taxon>
        <taxon>Pseudomonadota</taxon>
        <taxon>Alphaproteobacteria</taxon>
        <taxon>Hyphomicrobiales</taxon>
        <taxon>Salinarimonadaceae</taxon>
        <taxon>Salinarimonas</taxon>
    </lineage>
</organism>
<comment type="caution">
    <text evidence="1">The sequence shown here is derived from an EMBL/GenBank/DDBJ whole genome shotgun (WGS) entry which is preliminary data.</text>
</comment>